<dbReference type="RefSeq" id="WP_345262328.1">
    <property type="nucleotide sequence ID" value="NZ_BAABIM010000001.1"/>
</dbReference>
<dbReference type="InterPro" id="IPR011249">
    <property type="entry name" value="Metalloenz_LuxS/M16"/>
</dbReference>
<keyword evidence="4" id="KW-1185">Reference proteome</keyword>
<evidence type="ECO:0000313" key="3">
    <source>
        <dbReference type="EMBL" id="GAA4670253.1"/>
    </source>
</evidence>
<reference evidence="4" key="1">
    <citation type="journal article" date="2019" name="Int. J. Syst. Evol. Microbiol.">
        <title>The Global Catalogue of Microorganisms (GCM) 10K type strain sequencing project: providing services to taxonomists for standard genome sequencing and annotation.</title>
        <authorList>
            <consortium name="The Broad Institute Genomics Platform"/>
            <consortium name="The Broad Institute Genome Sequencing Center for Infectious Disease"/>
            <person name="Wu L."/>
            <person name="Ma J."/>
        </authorList>
    </citation>
    <scope>NUCLEOTIDE SEQUENCE [LARGE SCALE GENOMIC DNA]</scope>
    <source>
        <strain evidence="4">JCM 18127</strain>
    </source>
</reference>
<dbReference type="Pfam" id="PF05193">
    <property type="entry name" value="Peptidase_M16_C"/>
    <property type="match status" value="1"/>
</dbReference>
<evidence type="ECO:0000313" key="4">
    <source>
        <dbReference type="Proteomes" id="UP001500621"/>
    </source>
</evidence>
<name>A0ABP8VRV1_9ACTN</name>
<dbReference type="EMBL" id="BAABIM010000001">
    <property type="protein sequence ID" value="GAA4670253.1"/>
    <property type="molecule type" value="Genomic_DNA"/>
</dbReference>
<dbReference type="Proteomes" id="UP001500621">
    <property type="component" value="Unassembled WGS sequence"/>
</dbReference>
<accession>A0ABP8VRV1</accession>
<feature type="domain" description="Peptidase M16 C-terminal" evidence="2">
    <location>
        <begin position="229"/>
        <end position="352"/>
    </location>
</feature>
<gene>
    <name evidence="3" type="ORF">GCM10023226_03520</name>
</gene>
<feature type="region of interest" description="Disordered" evidence="1">
    <location>
        <begin position="214"/>
        <end position="247"/>
    </location>
</feature>
<dbReference type="InterPro" id="IPR007863">
    <property type="entry name" value="Peptidase_M16_C"/>
</dbReference>
<comment type="caution">
    <text evidence="3">The sequence shown here is derived from an EMBL/GenBank/DDBJ whole genome shotgun (WGS) entry which is preliminary data.</text>
</comment>
<dbReference type="Gene3D" id="3.30.830.10">
    <property type="entry name" value="Metalloenzyme, LuxS/M16 peptidase-like"/>
    <property type="match status" value="2"/>
</dbReference>
<sequence length="433" mass="45383">MRAPARQRCRTACGADLVVVDRPDAPFAEVRWQVPLVRRDHADAAVALVAGRALLLGPLDGDAAAAQQRVLEEGGVWSTTPAVDRVTLSATVPAERLPWLLGELRDRLESPAPRPEALQDALATERTRLAAAVAHRELGLHRLLARHRWGPEHPYAHAVLEPADLDAVDPAAVLDLLTTRVHPAGSTLLVLGPLGSLGGLDALELLAAPLGGAVGPGGPSDRDPRAPALPADPGPRGVPPQRLPVAPHEPTASLRLWAPAPPRSHPEHLPLHLAGMALGGYFGSRLTQELRERRGDVYGVTTGFEVLASGTTWALSLECPADRIGAVRETVHAALAALGDPGADEQELERAAAYALQGAAVGLASPAALASAGSTVLFAGDDLDLWERQAAQAATTTPDQVAEVARSWWRSDALVEVVADPRDDAGVPAPPQD</sequence>
<dbReference type="SUPFAM" id="SSF63411">
    <property type="entry name" value="LuxS/MPP-like metallohydrolase"/>
    <property type="match status" value="2"/>
</dbReference>
<evidence type="ECO:0000259" key="2">
    <source>
        <dbReference type="Pfam" id="PF05193"/>
    </source>
</evidence>
<organism evidence="3 4">
    <name type="scientific">Nocardioides nanhaiensis</name>
    <dbReference type="NCBI Taxonomy" id="1476871"/>
    <lineage>
        <taxon>Bacteria</taxon>
        <taxon>Bacillati</taxon>
        <taxon>Actinomycetota</taxon>
        <taxon>Actinomycetes</taxon>
        <taxon>Propionibacteriales</taxon>
        <taxon>Nocardioidaceae</taxon>
        <taxon>Nocardioides</taxon>
    </lineage>
</organism>
<feature type="compositionally biased region" description="Pro residues" evidence="1">
    <location>
        <begin position="230"/>
        <end position="242"/>
    </location>
</feature>
<protein>
    <recommendedName>
        <fullName evidence="2">Peptidase M16 C-terminal domain-containing protein</fullName>
    </recommendedName>
</protein>
<proteinExistence type="predicted"/>
<evidence type="ECO:0000256" key="1">
    <source>
        <dbReference type="SAM" id="MobiDB-lite"/>
    </source>
</evidence>